<comment type="caution">
    <text evidence="2">The sequence shown here is derived from an EMBL/GenBank/DDBJ whole genome shotgun (WGS) entry which is preliminary data.</text>
</comment>
<feature type="domain" description="YcaO" evidence="1">
    <location>
        <begin position="450"/>
        <end position="757"/>
    </location>
</feature>
<gene>
    <name evidence="2" type="ORF">ACIGXA_07085</name>
</gene>
<evidence type="ECO:0000313" key="2">
    <source>
        <dbReference type="EMBL" id="MFI9100272.1"/>
    </source>
</evidence>
<dbReference type="EMBL" id="JBITYG010000002">
    <property type="protein sequence ID" value="MFI9100272.1"/>
    <property type="molecule type" value="Genomic_DNA"/>
</dbReference>
<dbReference type="Gene3D" id="3.40.50.720">
    <property type="entry name" value="NAD(P)-binding Rossmann-like Domain"/>
    <property type="match status" value="1"/>
</dbReference>
<dbReference type="NCBIfam" id="TIGR03882">
    <property type="entry name" value="cyclo_dehyd_2"/>
    <property type="match status" value="1"/>
</dbReference>
<evidence type="ECO:0000313" key="3">
    <source>
        <dbReference type="Proteomes" id="UP001614394"/>
    </source>
</evidence>
<dbReference type="InterPro" id="IPR022291">
    <property type="entry name" value="Bacteriocin_synth_cyclodeHase"/>
</dbReference>
<dbReference type="RefSeq" id="WP_399645286.1">
    <property type="nucleotide sequence ID" value="NZ_JBITYG010000002.1"/>
</dbReference>
<protein>
    <submittedName>
        <fullName evidence="2">TOMM leader peptide-binding protein</fullName>
    </submittedName>
</protein>
<dbReference type="InterPro" id="IPR035985">
    <property type="entry name" value="Ubiquitin-activating_enz"/>
</dbReference>
<dbReference type="Proteomes" id="UP001614394">
    <property type="component" value="Unassembled WGS sequence"/>
</dbReference>
<reference evidence="2 3" key="1">
    <citation type="submission" date="2024-10" db="EMBL/GenBank/DDBJ databases">
        <title>The Natural Products Discovery Center: Release of the First 8490 Sequenced Strains for Exploring Actinobacteria Biosynthetic Diversity.</title>
        <authorList>
            <person name="Kalkreuter E."/>
            <person name="Kautsar S.A."/>
            <person name="Yang D."/>
            <person name="Bader C.D."/>
            <person name="Teijaro C.N."/>
            <person name="Fluegel L."/>
            <person name="Davis C.M."/>
            <person name="Simpson J.R."/>
            <person name="Lauterbach L."/>
            <person name="Steele A.D."/>
            <person name="Gui C."/>
            <person name="Meng S."/>
            <person name="Li G."/>
            <person name="Viehrig K."/>
            <person name="Ye F."/>
            <person name="Su P."/>
            <person name="Kiefer A.F."/>
            <person name="Nichols A."/>
            <person name="Cepeda A.J."/>
            <person name="Yan W."/>
            <person name="Fan B."/>
            <person name="Jiang Y."/>
            <person name="Adhikari A."/>
            <person name="Zheng C.-J."/>
            <person name="Schuster L."/>
            <person name="Cowan T.M."/>
            <person name="Smanski M.J."/>
            <person name="Chevrette M.G."/>
            <person name="De Carvalho L.P.S."/>
            <person name="Shen B."/>
        </authorList>
    </citation>
    <scope>NUCLEOTIDE SEQUENCE [LARGE SCALE GENOMIC DNA]</scope>
    <source>
        <strain evidence="2 3">NPDC053399</strain>
    </source>
</reference>
<proteinExistence type="predicted"/>
<name>A0ABW8C310_9ACTN</name>
<evidence type="ECO:0000259" key="1">
    <source>
        <dbReference type="PROSITE" id="PS51664"/>
    </source>
</evidence>
<keyword evidence="3" id="KW-1185">Reference proteome</keyword>
<organism evidence="2 3">
    <name type="scientific">Streptomyces fildesensis</name>
    <dbReference type="NCBI Taxonomy" id="375757"/>
    <lineage>
        <taxon>Bacteria</taxon>
        <taxon>Bacillati</taxon>
        <taxon>Actinomycetota</taxon>
        <taxon>Actinomycetes</taxon>
        <taxon>Kitasatosporales</taxon>
        <taxon>Streptomycetaceae</taxon>
        <taxon>Streptomyces</taxon>
    </lineage>
</organism>
<dbReference type="SUPFAM" id="SSF69572">
    <property type="entry name" value="Activating enzymes of the ubiquitin-like proteins"/>
    <property type="match status" value="1"/>
</dbReference>
<dbReference type="Pfam" id="PF02624">
    <property type="entry name" value="YcaO"/>
    <property type="match status" value="1"/>
</dbReference>
<accession>A0ABW8C310</accession>
<sequence length="757" mass="77691">MTASYEEVADTRPRIRRDVLFTETPSGVVFHNAHGGFNLSGRSAYRFASLIVPHLNGESRVEDICHGLGDKQRAMVAELVGALYGRGLARDVAPGSDGLDELPADVTRRFAPQIAYIDHYTGEAGGRFRRFRETRVAVLGQDDVARWCALSLVRNGVATVAVRAASGDDDPFAETVAEAGALAADGCPVDLVRLDGPAAPGWEGLAGYDMVVASAGPHTLTGLLEAGIPDGTRLLPAWTFGSQAVVGPVMTAGSTGCWACAALRLGANGQPGAAADVWSAACLGLDGESSGRQVSGPSAAMLGNLLGYEVFRLTTGALAAETEGRLVLQDLDSLDVATEPLLPHPACPYCRTSAEEPAAPAEQTDELTEPGLMADLAAGLTADGPRSDGDVAPEEDADGVLAELDARAGLVQPHAGVFGGYADDSWEQTPLKVGTVRIGVGHAGQREISAFDVHHVAGARLRALHRAAEVYTEHVVPQAHTLDGAALEAANEKWSLVAPGSLDTAAGTGASADQVRTWVRATSLTDARTALVPAGAVRTFGRYNQDRIFVPTSAGSGSGPSAAVAAARGLMSALTFHALTQALRARTPVSLVPADPSGDDRELVFLRRSAANLGLDAELLALGPADGTAAVLLARAADPGTGRTWWAAAGGGTRRQAAVDALRDLLGQVQLARRSGDAAPADTGDPLLGDLDAGTLVVTGEGTLTEAGPAADGVTLSAGLRARGLTALAVPTGSADLRTGGIHVVRILLVHGAIDAL</sequence>
<dbReference type="PROSITE" id="PS51664">
    <property type="entry name" value="YCAO"/>
    <property type="match status" value="1"/>
</dbReference>
<dbReference type="InterPro" id="IPR003776">
    <property type="entry name" value="YcaO-like_dom"/>
</dbReference>